<reference evidence="8" key="1">
    <citation type="submission" date="2025-08" db="UniProtKB">
        <authorList>
            <consortium name="RefSeq"/>
        </authorList>
    </citation>
    <scope>IDENTIFICATION</scope>
</reference>
<dbReference type="RefSeq" id="XP_003738063.1">
    <property type="nucleotide sequence ID" value="XM_003738015.2"/>
</dbReference>
<evidence type="ECO:0000256" key="5">
    <source>
        <dbReference type="SAM" id="Phobius"/>
    </source>
</evidence>
<keyword evidence="3 5" id="KW-1133">Transmembrane helix</keyword>
<dbReference type="Pfam" id="PF07782">
    <property type="entry name" value="DC_STAMP"/>
    <property type="match status" value="1"/>
</dbReference>
<dbReference type="Proteomes" id="UP000694867">
    <property type="component" value="Unplaced"/>
</dbReference>
<dbReference type="PANTHER" id="PTHR21041:SF17">
    <property type="entry name" value="E3 UBIQUITIN-PROTEIN LIGASE DCST1"/>
    <property type="match status" value="1"/>
</dbReference>
<feature type="transmembrane region" description="Helical" evidence="5">
    <location>
        <begin position="33"/>
        <end position="57"/>
    </location>
</feature>
<comment type="subcellular location">
    <subcellularLocation>
        <location evidence="1">Membrane</location>
        <topology evidence="1">Multi-pass membrane protein</topology>
    </subcellularLocation>
</comment>
<evidence type="ECO:0000256" key="2">
    <source>
        <dbReference type="ARBA" id="ARBA00022692"/>
    </source>
</evidence>
<accession>A0AAJ6QMZ3</accession>
<dbReference type="KEGG" id="goe:100909335"/>
<evidence type="ECO:0000313" key="8">
    <source>
        <dbReference type="RefSeq" id="XP_003738063.1"/>
    </source>
</evidence>
<name>A0AAJ6QMZ3_9ACAR</name>
<proteinExistence type="predicted"/>
<keyword evidence="4 5" id="KW-0472">Membrane</keyword>
<protein>
    <submittedName>
        <fullName evidence="8">Uncharacterized protein LOC100909335</fullName>
    </submittedName>
</protein>
<feature type="transmembrane region" description="Helical" evidence="5">
    <location>
        <begin position="400"/>
        <end position="420"/>
    </location>
</feature>
<evidence type="ECO:0000256" key="4">
    <source>
        <dbReference type="ARBA" id="ARBA00023136"/>
    </source>
</evidence>
<evidence type="ECO:0000256" key="1">
    <source>
        <dbReference type="ARBA" id="ARBA00004141"/>
    </source>
</evidence>
<feature type="transmembrane region" description="Helical" evidence="5">
    <location>
        <begin position="358"/>
        <end position="379"/>
    </location>
</feature>
<dbReference type="InterPro" id="IPR012858">
    <property type="entry name" value="DC_STAMP-like"/>
</dbReference>
<dbReference type="InterPro" id="IPR051856">
    <property type="entry name" value="CSR-E3_Ligase_Protein"/>
</dbReference>
<evidence type="ECO:0000259" key="6">
    <source>
        <dbReference type="Pfam" id="PF07782"/>
    </source>
</evidence>
<dbReference type="GO" id="GO:0016020">
    <property type="term" value="C:membrane"/>
    <property type="evidence" value="ECO:0007669"/>
    <property type="project" value="UniProtKB-SubCell"/>
</dbReference>
<keyword evidence="7" id="KW-1185">Reference proteome</keyword>
<organism evidence="7 8">
    <name type="scientific">Galendromus occidentalis</name>
    <name type="common">western predatory mite</name>
    <dbReference type="NCBI Taxonomy" id="34638"/>
    <lineage>
        <taxon>Eukaryota</taxon>
        <taxon>Metazoa</taxon>
        <taxon>Ecdysozoa</taxon>
        <taxon>Arthropoda</taxon>
        <taxon>Chelicerata</taxon>
        <taxon>Arachnida</taxon>
        <taxon>Acari</taxon>
        <taxon>Parasitiformes</taxon>
        <taxon>Mesostigmata</taxon>
        <taxon>Gamasina</taxon>
        <taxon>Phytoseioidea</taxon>
        <taxon>Phytoseiidae</taxon>
        <taxon>Typhlodrominae</taxon>
        <taxon>Galendromus</taxon>
    </lineage>
</organism>
<evidence type="ECO:0000313" key="7">
    <source>
        <dbReference type="Proteomes" id="UP000694867"/>
    </source>
</evidence>
<feature type="transmembrane region" description="Helical" evidence="5">
    <location>
        <begin position="273"/>
        <end position="297"/>
    </location>
</feature>
<feature type="domain" description="Dendritic cell-specific transmembrane protein-like" evidence="6">
    <location>
        <begin position="306"/>
        <end position="487"/>
    </location>
</feature>
<evidence type="ECO:0000256" key="3">
    <source>
        <dbReference type="ARBA" id="ARBA00022989"/>
    </source>
</evidence>
<sequence length="512" mass="58500">MGRILTKCFLSMVLSGLTALVMSLGRFSRKQILIFATGVSILSFLSTRVCCSMYLMVPSIVTKSGRVILAVYALEQVLTGPITDFLLNLDIFLRTCICFIKLFLKYTIDSYKLCFDPAFKVFSDIMSKDRHDVFNYTESDMSWVFDVTSSEPLTQDLGFNFLSLNISVTQLDYLRITYREYQNWVNKLRTTKDLGGAEGDLRVRCEILLFLAHLRCVEKVHDSWPLCDWGPGVWFARNNSFDIAGVNTERSTLDDAYNEASNYLRTYRARTALLGNILEIALLLITPCCFVVIYGFLHKYQHYPSFHNCYVYGDFGKFSEQSGLRLDEKDLKRVATFWTPKPLDNEWHGIERLVFSKVWLTVVLGICALSVNHLMANVLKVMKEESRLSGVYNTEQNLSVQVVGIGIVAKFMRSFLGYLVSSSRVSSNVDTAVCLVSGHDSGKTGLILGIYVFMVFTCVAEVYAFRLRFLLCRYFYPEAHRRRMLYLCHAILLWRSQRAAIAVEMTRASPIE</sequence>
<dbReference type="GeneID" id="100909335"/>
<dbReference type="PANTHER" id="PTHR21041">
    <property type="entry name" value="DENDRITIC CELL-SPECIFIC TRANSMEMBRANE PROTEIN"/>
    <property type="match status" value="1"/>
</dbReference>
<gene>
    <name evidence="8" type="primary">LOC100909335</name>
</gene>
<dbReference type="AlphaFoldDB" id="A0AAJ6QMZ3"/>
<feature type="transmembrane region" description="Helical" evidence="5">
    <location>
        <begin position="445"/>
        <end position="465"/>
    </location>
</feature>
<keyword evidence="2 5" id="KW-0812">Transmembrane</keyword>